<dbReference type="Pfam" id="PF13560">
    <property type="entry name" value="HTH_31"/>
    <property type="match status" value="1"/>
</dbReference>
<evidence type="ECO:0000259" key="1">
    <source>
        <dbReference type="SMART" id="SM00530"/>
    </source>
</evidence>
<organism evidence="2 3">
    <name type="scientific">Streptosporangium saharense</name>
    <dbReference type="NCBI Taxonomy" id="1706840"/>
    <lineage>
        <taxon>Bacteria</taxon>
        <taxon>Bacillati</taxon>
        <taxon>Actinomycetota</taxon>
        <taxon>Actinomycetes</taxon>
        <taxon>Streptosporangiales</taxon>
        <taxon>Streptosporangiaceae</taxon>
        <taxon>Streptosporangium</taxon>
    </lineage>
</organism>
<reference evidence="2 3" key="1">
    <citation type="submission" date="2020-08" db="EMBL/GenBank/DDBJ databases">
        <title>Genomic Encyclopedia of Type Strains, Phase III (KMG-III): the genomes of soil and plant-associated and newly described type strains.</title>
        <authorList>
            <person name="Whitman W."/>
        </authorList>
    </citation>
    <scope>NUCLEOTIDE SEQUENCE [LARGE SCALE GENOMIC DNA]</scope>
    <source>
        <strain evidence="2 3">CECT 8840</strain>
    </source>
</reference>
<dbReference type="InterPro" id="IPR001387">
    <property type="entry name" value="Cro/C1-type_HTH"/>
</dbReference>
<keyword evidence="3" id="KW-1185">Reference proteome</keyword>
<evidence type="ECO:0000313" key="2">
    <source>
        <dbReference type="EMBL" id="MBB4915057.1"/>
    </source>
</evidence>
<dbReference type="Pfam" id="PF19054">
    <property type="entry name" value="DUF5753"/>
    <property type="match status" value="1"/>
</dbReference>
<proteinExistence type="predicted"/>
<dbReference type="InterPro" id="IPR043917">
    <property type="entry name" value="DUF5753"/>
</dbReference>
<evidence type="ECO:0000313" key="3">
    <source>
        <dbReference type="Proteomes" id="UP000552644"/>
    </source>
</evidence>
<name>A0A7W7VLV2_9ACTN</name>
<dbReference type="SMART" id="SM00530">
    <property type="entry name" value="HTH_XRE"/>
    <property type="match status" value="1"/>
</dbReference>
<dbReference type="EMBL" id="JACHJP010000002">
    <property type="protein sequence ID" value="MBB4915057.1"/>
    <property type="molecule type" value="Genomic_DNA"/>
</dbReference>
<comment type="caution">
    <text evidence="2">The sequence shown here is derived from an EMBL/GenBank/DDBJ whole genome shotgun (WGS) entry which is preliminary data.</text>
</comment>
<dbReference type="CDD" id="cd00093">
    <property type="entry name" value="HTH_XRE"/>
    <property type="match status" value="1"/>
</dbReference>
<gene>
    <name evidence="2" type="ORF">FHS44_002142</name>
</gene>
<dbReference type="RefSeq" id="WP_184713774.1">
    <property type="nucleotide sequence ID" value="NZ_JACHJP010000002.1"/>
</dbReference>
<dbReference type="Proteomes" id="UP000552644">
    <property type="component" value="Unassembled WGS sequence"/>
</dbReference>
<sequence>MQRISPPRRQLHLAQILRDLRRQRGWTLDDAALGLRSTRRPWSRAKLSRIETAEALPAYGDVADLLDAYEADEQIRQMCSQLVRQARSTPWWQPFGDVLGEYVALETEAVKLRSWQPFLIPGLFQTPEYARAVFTAGLSGQAEPKIEHRVRARIARQRLLDCDNPIRFDVVVGEQALRRPVCGRQAMAEQLARLMFMLTWPHVTVRVLEDRVGTHPGFSGPFVLLSLPGDERHVFFETPPNEIITNEVGMVHDYERRFDGLAAKALTPEKSVDFIHRTARELGC</sequence>
<accession>A0A7W7VLV2</accession>
<protein>
    <submittedName>
        <fullName evidence="2">Transcriptional regulator with XRE-family HTH domain</fullName>
    </submittedName>
</protein>
<feature type="domain" description="HTH cro/C1-type" evidence="1">
    <location>
        <begin position="16"/>
        <end position="76"/>
    </location>
</feature>
<dbReference type="AlphaFoldDB" id="A0A7W7VLV2"/>